<dbReference type="SMART" id="SM00320">
    <property type="entry name" value="WD40"/>
    <property type="match status" value="6"/>
</dbReference>
<keyword evidence="7" id="KW-1185">Reference proteome</keyword>
<sequence length="1796" mass="199143">MLMSPVAATIYLPLLPLLSTHFSVSSQAINLTITAYIICQAISPLLLASISDHFGRRPVYVVASALFTVSSLGLALNKSSYAALLVLRGLQSIGASCVLSVCYGTISDICVPAQRGKMLGPMMVAGNAGTSIGPVVGGWIAQASKSYQWIFWSLTIFGALILVLLIMLLPETARNVVGNGDIDDETWNQPLWKLLRRHEKRIQTVPSEAATTAGEKVAGDSMIRIPYIGRSFQIQSPLAVGKILLHKDTSLIILISSSYYALWYCVQATIPMTYSSPPHNFTELQVGLAYLPGAAGIVLSAFLSSKFLDWNYNRTARKAGVTVDKSFGYDANWDKESILNIHDFAKDLLSWLKDSPSLPRGECAQIVFVCHSLGGLVAKRAYILSQQLEEFQAIGDRICSIFFLATPHRGSNMAELLSRILQVSSTGSRPFVADLHPNSVSIQAINDEFPRYSKSLLLYSYYETNAMNFGVKKAIIVPKDSAVLGYPNEQSSFLSNANHREVCKFLRDREPNYLAVRNGIASVIETIRTREQHGPGESDVTQHTWLKEHLLIDETYTDDYQRIDTDRVPGTCEWILESAAFRSWKDSPSPQLLWLTAKPGTGKSIALGYVINHLQSIHQPCAFYFFTYGDKFKFSISLFLRSIAWQLASIDRDVFEIVLNQCQKDAHLVQADHRTIWRKLFLEGIFKVTSSKRFYLAIDALDECLNNTELIMLLIKCAATNILRVFLTSRNTFDTYGMAHPPNLDILSEKIPQSRTASDIALYITANLHNLPALGPDKTAARKAIVKTIVEKSSGCFLWVHLVLSELRNVHTSEEVRQVLEEIPGDMDQLYSYILSSMSELKRGKPLTKAILAWTVCAVRPLTTLELHAALELDMDDTVDDMERSIATTCGQLVFVDSNSKVQILHQTAREFLLSPTNESEFAIARKEANKRLAMVCLKYLCSDEMSTTRPRKLSSTTATFPKSRSNFRGYASSALADHIATVSSQDNDFFLSLSRFFRSDNLLSWVEYVAKESDLKRLIFTGQALKRYVQRRSKHVVPIGKDIALLTEWSMDLVRLVTSFGTNLLKSPSSIHQLIPPFCPPESALRRQFGTTRRSIVVSGLRQTTWDDCSSVIRYQQESPTALAYSSTLFAIAQRSGKIRIHDETTCQEIRMFSHGQAVRLVRFGLNGILLASVASKSVCIWNVKTWVREWLFEVDSICIDISFVDNDLLLLAVTMDNRILLWDLASGSLETLDSWVDELDEGFVSGCPTTATIGAGSSMLAIAYRGHDIIVWDIESEKIHDIYGQDVGSLGPNAEKRSGVASVISLLFSPVVESPLLAAGYNNGELVVFDTADHRVLARAQANAHSFVSSPDGMLLACSNSAGMIMIYDFESLKIVYRIVSEEYSIKSLVFSANSQRLIDIRGPFCRVWDPPALLRDEMDTSNSDTISISTSPQDYVLLDSEPAVPISAFVCCDENNSVICGNVDGSICLFDGVAGRRQQELIRSNCDSSITYLCYDAASRLLTSADIDSTIVSYKLSWDRKLCRADKIFQHRESTAVSQLLSNRGSTRLLISTTTTDTLCTRSVDGFSTKMKRVLPNRHSHKWCSHPTDESQLILFEESTAHLFSWDTLERLTPPIGIQLTVSILPELIISSVTSCFDGQVLATTFTESLASGSKARLFLWPTTSFTTESLSSSPVPHYQPLAGSVESLIGAYNQRLIFLHQDGWVCSADPHTVSSEGYCRHFFFPNDWLSTSGMGRLMLGILSNTGNVVFIQGDEVAVVRKGLDVSDGGSSRSKKSSTSGPGRNTSLVHRSL</sequence>
<dbReference type="Gene3D" id="3.40.50.1820">
    <property type="entry name" value="alpha/beta hydrolase"/>
    <property type="match status" value="1"/>
</dbReference>
<dbReference type="InterPro" id="IPR011047">
    <property type="entry name" value="Quinoprotein_ADH-like_sf"/>
</dbReference>
<dbReference type="InterPro" id="IPR036322">
    <property type="entry name" value="WD40_repeat_dom_sf"/>
</dbReference>
<feature type="region of interest" description="Disordered" evidence="3">
    <location>
        <begin position="1769"/>
        <end position="1796"/>
    </location>
</feature>
<dbReference type="SUPFAM" id="SSF50998">
    <property type="entry name" value="Quinoprotein alcohol dehydrogenase-like"/>
    <property type="match status" value="1"/>
</dbReference>
<dbReference type="SUPFAM" id="SSF50978">
    <property type="entry name" value="WD40 repeat-like"/>
    <property type="match status" value="1"/>
</dbReference>
<evidence type="ECO:0000259" key="5">
    <source>
        <dbReference type="PROSITE" id="PS50850"/>
    </source>
</evidence>
<dbReference type="Pfam" id="PF07690">
    <property type="entry name" value="MFS_1"/>
    <property type="match status" value="1"/>
</dbReference>
<dbReference type="InterPro" id="IPR011701">
    <property type="entry name" value="MFS"/>
</dbReference>
<evidence type="ECO:0000256" key="3">
    <source>
        <dbReference type="SAM" id="MobiDB-lite"/>
    </source>
</evidence>
<feature type="domain" description="Major facilitator superfamily (MFS) profile" evidence="5">
    <location>
        <begin position="1"/>
        <end position="481"/>
    </location>
</feature>
<dbReference type="InterPro" id="IPR029058">
    <property type="entry name" value="AB_hydrolase_fold"/>
</dbReference>
<dbReference type="Pfam" id="PF22939">
    <property type="entry name" value="WHD_GPIID"/>
    <property type="match status" value="1"/>
</dbReference>
<feature type="transmembrane region" description="Helical" evidence="4">
    <location>
        <begin position="82"/>
        <end position="106"/>
    </location>
</feature>
<dbReference type="InterPro" id="IPR036259">
    <property type="entry name" value="MFS_trans_sf"/>
</dbReference>
<dbReference type="InterPro" id="IPR027417">
    <property type="entry name" value="P-loop_NTPase"/>
</dbReference>
<organism evidence="6 7">
    <name type="scientific">Oculimacula yallundae</name>
    <dbReference type="NCBI Taxonomy" id="86028"/>
    <lineage>
        <taxon>Eukaryota</taxon>
        <taxon>Fungi</taxon>
        <taxon>Dikarya</taxon>
        <taxon>Ascomycota</taxon>
        <taxon>Pezizomycotina</taxon>
        <taxon>Leotiomycetes</taxon>
        <taxon>Helotiales</taxon>
        <taxon>Ploettnerulaceae</taxon>
        <taxon>Oculimacula</taxon>
    </lineage>
</organism>
<feature type="transmembrane region" description="Helical" evidence="4">
    <location>
        <begin position="29"/>
        <end position="47"/>
    </location>
</feature>
<dbReference type="InterPro" id="IPR054471">
    <property type="entry name" value="GPIID_WHD"/>
</dbReference>
<dbReference type="PANTHER" id="PTHR10039:SF16">
    <property type="entry name" value="GPI INOSITOL-DEACYLASE"/>
    <property type="match status" value="1"/>
</dbReference>
<feature type="transmembrane region" description="Helical" evidence="4">
    <location>
        <begin position="147"/>
        <end position="169"/>
    </location>
</feature>
<evidence type="ECO:0000313" key="7">
    <source>
        <dbReference type="Proteomes" id="UP001595075"/>
    </source>
</evidence>
<keyword evidence="4" id="KW-0812">Transmembrane</keyword>
<comment type="subcellular location">
    <subcellularLocation>
        <location evidence="1">Membrane</location>
        <topology evidence="1">Multi-pass membrane protein</topology>
    </subcellularLocation>
</comment>
<dbReference type="InterPro" id="IPR020846">
    <property type="entry name" value="MFS_dom"/>
</dbReference>
<evidence type="ECO:0000256" key="2">
    <source>
        <dbReference type="ARBA" id="ARBA00022737"/>
    </source>
</evidence>
<dbReference type="Pfam" id="PF24883">
    <property type="entry name" value="NPHP3_N"/>
    <property type="match status" value="1"/>
</dbReference>
<dbReference type="InterPro" id="IPR015943">
    <property type="entry name" value="WD40/YVTN_repeat-like_dom_sf"/>
</dbReference>
<dbReference type="PANTHER" id="PTHR10039">
    <property type="entry name" value="AMELOGENIN"/>
    <property type="match status" value="1"/>
</dbReference>
<dbReference type="Proteomes" id="UP001595075">
    <property type="component" value="Unassembled WGS sequence"/>
</dbReference>
<keyword evidence="4" id="KW-0472">Membrane</keyword>
<feature type="compositionally biased region" description="Low complexity" evidence="3">
    <location>
        <begin position="1770"/>
        <end position="1787"/>
    </location>
</feature>
<dbReference type="EMBL" id="JAZHXI010000009">
    <property type="protein sequence ID" value="KAL2068164.1"/>
    <property type="molecule type" value="Genomic_DNA"/>
</dbReference>
<dbReference type="SUPFAM" id="SSF52540">
    <property type="entry name" value="P-loop containing nucleoside triphosphate hydrolases"/>
    <property type="match status" value="1"/>
</dbReference>
<gene>
    <name evidence="6" type="ORF">VTL71DRAFT_16262</name>
</gene>
<dbReference type="InterPro" id="IPR056884">
    <property type="entry name" value="NPHP3-like_N"/>
</dbReference>
<accession>A0ABR4CG75</accession>
<evidence type="ECO:0000256" key="1">
    <source>
        <dbReference type="ARBA" id="ARBA00004141"/>
    </source>
</evidence>
<dbReference type="Gene3D" id="2.130.10.10">
    <property type="entry name" value="YVTN repeat-like/Quinoprotein amine dehydrogenase"/>
    <property type="match status" value="2"/>
</dbReference>
<name>A0ABR4CG75_9HELO</name>
<reference evidence="6 7" key="1">
    <citation type="journal article" date="2024" name="Commun. Biol.">
        <title>Comparative genomic analysis of thermophilic fungi reveals convergent evolutionary adaptations and gene losses.</title>
        <authorList>
            <person name="Steindorff A.S."/>
            <person name="Aguilar-Pontes M.V."/>
            <person name="Robinson A.J."/>
            <person name="Andreopoulos B."/>
            <person name="LaButti K."/>
            <person name="Kuo A."/>
            <person name="Mondo S."/>
            <person name="Riley R."/>
            <person name="Otillar R."/>
            <person name="Haridas S."/>
            <person name="Lipzen A."/>
            <person name="Grimwood J."/>
            <person name="Schmutz J."/>
            <person name="Clum A."/>
            <person name="Reid I.D."/>
            <person name="Moisan M.C."/>
            <person name="Butler G."/>
            <person name="Nguyen T.T.M."/>
            <person name="Dewar K."/>
            <person name="Conant G."/>
            <person name="Drula E."/>
            <person name="Henrissat B."/>
            <person name="Hansel C."/>
            <person name="Singer S."/>
            <person name="Hutchinson M.I."/>
            <person name="de Vries R.P."/>
            <person name="Natvig D.O."/>
            <person name="Powell A.J."/>
            <person name="Tsang A."/>
            <person name="Grigoriev I.V."/>
        </authorList>
    </citation>
    <scope>NUCLEOTIDE SEQUENCE [LARGE SCALE GENOMIC DNA]</scope>
    <source>
        <strain evidence="6 7">CBS 494.80</strain>
    </source>
</reference>
<dbReference type="Gene3D" id="1.20.1720.10">
    <property type="entry name" value="Multidrug resistance protein D"/>
    <property type="match status" value="1"/>
</dbReference>
<dbReference type="SUPFAM" id="SSF53474">
    <property type="entry name" value="alpha/beta-Hydrolases"/>
    <property type="match status" value="1"/>
</dbReference>
<keyword evidence="4" id="KW-1133">Transmembrane helix</keyword>
<proteinExistence type="predicted"/>
<feature type="transmembrane region" description="Helical" evidence="4">
    <location>
        <begin position="118"/>
        <end position="141"/>
    </location>
</feature>
<feature type="transmembrane region" description="Helical" evidence="4">
    <location>
        <begin position="59"/>
        <end position="76"/>
    </location>
</feature>
<dbReference type="InterPro" id="IPR001680">
    <property type="entry name" value="WD40_rpt"/>
</dbReference>
<keyword evidence="2" id="KW-0677">Repeat</keyword>
<evidence type="ECO:0000256" key="4">
    <source>
        <dbReference type="SAM" id="Phobius"/>
    </source>
</evidence>
<dbReference type="Gene3D" id="3.40.50.300">
    <property type="entry name" value="P-loop containing nucleotide triphosphate hydrolases"/>
    <property type="match status" value="1"/>
</dbReference>
<dbReference type="PROSITE" id="PS50850">
    <property type="entry name" value="MFS"/>
    <property type="match status" value="1"/>
</dbReference>
<comment type="caution">
    <text evidence="6">The sequence shown here is derived from an EMBL/GenBank/DDBJ whole genome shotgun (WGS) entry which is preliminary data.</text>
</comment>
<dbReference type="SUPFAM" id="SSF103473">
    <property type="entry name" value="MFS general substrate transporter"/>
    <property type="match status" value="1"/>
</dbReference>
<protein>
    <recommendedName>
        <fullName evidence="5">Major facilitator superfamily (MFS) profile domain-containing protein</fullName>
    </recommendedName>
</protein>
<evidence type="ECO:0000313" key="6">
    <source>
        <dbReference type="EMBL" id="KAL2068164.1"/>
    </source>
</evidence>